<name>A0ACC3TKS2_9ASCO</name>
<proteinExistence type="predicted"/>
<accession>A0ACC3TKS2</accession>
<evidence type="ECO:0000313" key="1">
    <source>
        <dbReference type="EMBL" id="KAK9321556.1"/>
    </source>
</evidence>
<organism evidence="1 2">
    <name type="scientific">Lipomyces orientalis</name>
    <dbReference type="NCBI Taxonomy" id="1233043"/>
    <lineage>
        <taxon>Eukaryota</taxon>
        <taxon>Fungi</taxon>
        <taxon>Dikarya</taxon>
        <taxon>Ascomycota</taxon>
        <taxon>Saccharomycotina</taxon>
        <taxon>Lipomycetes</taxon>
        <taxon>Lipomycetales</taxon>
        <taxon>Lipomycetaceae</taxon>
        <taxon>Lipomyces</taxon>
    </lineage>
</organism>
<sequence>MVNPGHASNGCTTCKLRKIQCDLTHPLCRHCTKSGRVCLGYGERQTKGRKLLHGSAMTAANRQTSLSYLSLTSEDCDGSRQIETSITAASFLEMLFVTTNESKPDNSQSGHSFYTTAAAQGSNKVAVSVLGIIRKCLHSLRQPLQYLAGLWRMRISAKFFHIRIRHPPF</sequence>
<protein>
    <submittedName>
        <fullName evidence="1">Uncharacterized protein</fullName>
    </submittedName>
</protein>
<evidence type="ECO:0000313" key="2">
    <source>
        <dbReference type="Proteomes" id="UP001489719"/>
    </source>
</evidence>
<dbReference type="Proteomes" id="UP001489719">
    <property type="component" value="Unassembled WGS sequence"/>
</dbReference>
<comment type="caution">
    <text evidence="1">The sequence shown here is derived from an EMBL/GenBank/DDBJ whole genome shotgun (WGS) entry which is preliminary data.</text>
</comment>
<reference evidence="2" key="1">
    <citation type="journal article" date="2024" name="Front. Bioeng. Biotechnol.">
        <title>Genome-scale model development and genomic sequencing of the oleaginous clade Lipomyces.</title>
        <authorList>
            <person name="Czajka J.J."/>
            <person name="Han Y."/>
            <person name="Kim J."/>
            <person name="Mondo S.J."/>
            <person name="Hofstad B.A."/>
            <person name="Robles A."/>
            <person name="Haridas S."/>
            <person name="Riley R."/>
            <person name="LaButti K."/>
            <person name="Pangilinan J."/>
            <person name="Andreopoulos W."/>
            <person name="Lipzen A."/>
            <person name="Yan J."/>
            <person name="Wang M."/>
            <person name="Ng V."/>
            <person name="Grigoriev I.V."/>
            <person name="Spatafora J.W."/>
            <person name="Magnuson J.K."/>
            <person name="Baker S.E."/>
            <person name="Pomraning K.R."/>
        </authorList>
    </citation>
    <scope>NUCLEOTIDE SEQUENCE [LARGE SCALE GENOMIC DNA]</scope>
    <source>
        <strain evidence="2">CBS 10300</strain>
    </source>
</reference>
<dbReference type="EMBL" id="MU970096">
    <property type="protein sequence ID" value="KAK9321556.1"/>
    <property type="molecule type" value="Genomic_DNA"/>
</dbReference>
<keyword evidence="2" id="KW-1185">Reference proteome</keyword>
<gene>
    <name evidence="1" type="ORF">V1517DRAFT_326206</name>
</gene>